<name>A0A2T4GJ34_FUSCU</name>
<keyword evidence="2" id="KW-1185">Reference proteome</keyword>
<proteinExistence type="predicted"/>
<accession>A0A2T4GJ34</accession>
<comment type="caution">
    <text evidence="1">The sequence shown here is derived from an EMBL/GenBank/DDBJ whole genome shotgun (WGS) entry which is preliminary data.</text>
</comment>
<dbReference type="EMBL" id="PVEM01000014">
    <property type="protein sequence ID" value="PTD03470.1"/>
    <property type="molecule type" value="Genomic_DNA"/>
</dbReference>
<dbReference type="OrthoDB" id="5068804at2759"/>
<protein>
    <submittedName>
        <fullName evidence="1">Uncharacterized protein</fullName>
    </submittedName>
</protein>
<evidence type="ECO:0000313" key="1">
    <source>
        <dbReference type="EMBL" id="PTD03470.1"/>
    </source>
</evidence>
<gene>
    <name evidence="1" type="ORF">FCULG_00012827</name>
</gene>
<dbReference type="AlphaFoldDB" id="A0A2T4GJ34"/>
<evidence type="ECO:0000313" key="2">
    <source>
        <dbReference type="Proteomes" id="UP000241587"/>
    </source>
</evidence>
<reference evidence="1 2" key="1">
    <citation type="submission" date="2018-02" db="EMBL/GenBank/DDBJ databases">
        <title>Fusarium culmorum secondary metabolites in fungal-bacterial-plant interactions.</title>
        <authorList>
            <person name="Schmidt R."/>
        </authorList>
    </citation>
    <scope>NUCLEOTIDE SEQUENCE [LARGE SCALE GENOMIC DNA]</scope>
    <source>
        <strain evidence="1 2">PV</strain>
    </source>
</reference>
<sequence>MSSDDPHVKKNITDQGFWACQDAQIGGLVDSIVQTNYQFYADEGLGLFKAAVMQNRLVSDVIKALLPAPTFVFCRAFGRTRYSHCIMNRTDDARTRILTIFCWSTGSEGTLYSGSHAFRLAATAGPNGLLVVSNEALHDHDGIVPHAIKMEHGGL</sequence>
<dbReference type="Proteomes" id="UP000241587">
    <property type="component" value="Unassembled WGS sequence"/>
</dbReference>
<organism evidence="1 2">
    <name type="scientific">Fusarium culmorum</name>
    <dbReference type="NCBI Taxonomy" id="5516"/>
    <lineage>
        <taxon>Eukaryota</taxon>
        <taxon>Fungi</taxon>
        <taxon>Dikarya</taxon>
        <taxon>Ascomycota</taxon>
        <taxon>Pezizomycotina</taxon>
        <taxon>Sordariomycetes</taxon>
        <taxon>Hypocreomycetidae</taxon>
        <taxon>Hypocreales</taxon>
        <taxon>Nectriaceae</taxon>
        <taxon>Fusarium</taxon>
    </lineage>
</organism>